<keyword evidence="2" id="KW-0418">Kinase</keyword>
<dbReference type="GeneID" id="25731932"/>
<protein>
    <submittedName>
        <fullName evidence="2">AarF domain-containing kinase</fullName>
    </submittedName>
</protein>
<dbReference type="EMBL" id="KK104660">
    <property type="protein sequence ID" value="KIY93586.1"/>
    <property type="molecule type" value="Genomic_DNA"/>
</dbReference>
<accession>A0A0D2LVF1</accession>
<keyword evidence="2" id="KW-0808">Transferase</keyword>
<evidence type="ECO:0000313" key="3">
    <source>
        <dbReference type="Proteomes" id="UP000054498"/>
    </source>
</evidence>
<dbReference type="STRING" id="145388.A0A0D2LVF1"/>
<dbReference type="RefSeq" id="XP_013892606.1">
    <property type="nucleotide sequence ID" value="XM_014037152.1"/>
</dbReference>
<dbReference type="KEGG" id="mng:MNEG_14376"/>
<dbReference type="OrthoDB" id="1686404at2759"/>
<gene>
    <name evidence="2" type="ORF">MNEG_14376</name>
</gene>
<keyword evidence="3" id="KW-1185">Reference proteome</keyword>
<dbReference type="GO" id="GO:0016301">
    <property type="term" value="F:kinase activity"/>
    <property type="evidence" value="ECO:0007669"/>
    <property type="project" value="UniProtKB-KW"/>
</dbReference>
<dbReference type="Proteomes" id="UP000054498">
    <property type="component" value="Unassembled WGS sequence"/>
</dbReference>
<reference evidence="2 3" key="1">
    <citation type="journal article" date="2013" name="BMC Genomics">
        <title>Reconstruction of the lipid metabolism for the microalga Monoraphidium neglectum from its genome sequence reveals characteristics suitable for biofuel production.</title>
        <authorList>
            <person name="Bogen C."/>
            <person name="Al-Dilaimi A."/>
            <person name="Albersmeier A."/>
            <person name="Wichmann J."/>
            <person name="Grundmann M."/>
            <person name="Rupp O."/>
            <person name="Lauersen K.J."/>
            <person name="Blifernez-Klassen O."/>
            <person name="Kalinowski J."/>
            <person name="Goesmann A."/>
            <person name="Mussgnug J.H."/>
            <person name="Kruse O."/>
        </authorList>
    </citation>
    <scope>NUCLEOTIDE SEQUENCE [LARGE SCALE GENOMIC DNA]</scope>
    <source>
        <strain evidence="2 3">SAG 48.87</strain>
    </source>
</reference>
<name>A0A0D2LVF1_9CHLO</name>
<feature type="region of interest" description="Disordered" evidence="1">
    <location>
        <begin position="68"/>
        <end position="89"/>
    </location>
</feature>
<proteinExistence type="predicted"/>
<evidence type="ECO:0000256" key="1">
    <source>
        <dbReference type="SAM" id="MobiDB-lite"/>
    </source>
</evidence>
<sequence length="140" mass="14499">MDELVKSIDALSREQLTLLVTSLGLSRARVPVLLPGAAVASLPLAPTVSEEDRRVVENLVKIVNFLTKGGDGSNGSSSNGSSGAGAGRPFGAGGGEVVAELLPYLPAVAREVLPQLGTQLVGRISARFVRELFVPAPARR</sequence>
<organism evidence="2 3">
    <name type="scientific">Monoraphidium neglectum</name>
    <dbReference type="NCBI Taxonomy" id="145388"/>
    <lineage>
        <taxon>Eukaryota</taxon>
        <taxon>Viridiplantae</taxon>
        <taxon>Chlorophyta</taxon>
        <taxon>core chlorophytes</taxon>
        <taxon>Chlorophyceae</taxon>
        <taxon>CS clade</taxon>
        <taxon>Sphaeropleales</taxon>
        <taxon>Selenastraceae</taxon>
        <taxon>Monoraphidium</taxon>
    </lineage>
</organism>
<dbReference type="AlphaFoldDB" id="A0A0D2LVF1"/>
<evidence type="ECO:0000313" key="2">
    <source>
        <dbReference type="EMBL" id="KIY93586.1"/>
    </source>
</evidence>